<keyword evidence="5" id="KW-0809">Transit peptide</keyword>
<feature type="region of interest" description="Disordered" evidence="6">
    <location>
        <begin position="148"/>
        <end position="197"/>
    </location>
</feature>
<evidence type="ECO:0000256" key="4">
    <source>
        <dbReference type="ARBA" id="ARBA00013566"/>
    </source>
</evidence>
<dbReference type="PANTHER" id="PTHR13475">
    <property type="entry name" value="NEUGRIN"/>
    <property type="match status" value="1"/>
</dbReference>
<dbReference type="Pfam" id="PF06413">
    <property type="entry name" value="Neugrin"/>
    <property type="match status" value="1"/>
</dbReference>
<name>A0A439DH02_9PEZI</name>
<protein>
    <recommendedName>
        <fullName evidence="4">Required for respiratory growth protein 9, mitochondrial</fullName>
    </recommendedName>
</protein>
<evidence type="ECO:0000313" key="8">
    <source>
        <dbReference type="Proteomes" id="UP000286045"/>
    </source>
</evidence>
<dbReference type="GO" id="GO:0005739">
    <property type="term" value="C:mitochondrion"/>
    <property type="evidence" value="ECO:0007669"/>
    <property type="project" value="UniProtKB-SubCell"/>
</dbReference>
<reference evidence="7 8" key="1">
    <citation type="submission" date="2018-12" db="EMBL/GenBank/DDBJ databases">
        <title>Draft genome sequence of Xylaria grammica IHI A82.</title>
        <authorList>
            <person name="Buettner E."/>
            <person name="Kellner H."/>
        </authorList>
    </citation>
    <scope>NUCLEOTIDE SEQUENCE [LARGE SCALE GENOMIC DNA]</scope>
    <source>
        <strain evidence="7 8">IHI A82</strain>
    </source>
</reference>
<evidence type="ECO:0000256" key="3">
    <source>
        <dbReference type="ARBA" id="ARBA00010895"/>
    </source>
</evidence>
<evidence type="ECO:0000313" key="7">
    <source>
        <dbReference type="EMBL" id="RWA13659.1"/>
    </source>
</evidence>
<evidence type="ECO:0000256" key="5">
    <source>
        <dbReference type="ARBA" id="ARBA00022946"/>
    </source>
</evidence>
<dbReference type="STRING" id="363999.A0A439DH02"/>
<feature type="region of interest" description="Disordered" evidence="6">
    <location>
        <begin position="287"/>
        <end position="345"/>
    </location>
</feature>
<accession>A0A439DH02</accession>
<evidence type="ECO:0000256" key="2">
    <source>
        <dbReference type="ARBA" id="ARBA00004173"/>
    </source>
</evidence>
<dbReference type="AlphaFoldDB" id="A0A439DH02"/>
<evidence type="ECO:0000256" key="6">
    <source>
        <dbReference type="SAM" id="MobiDB-lite"/>
    </source>
</evidence>
<proteinExistence type="inferred from homology"/>
<dbReference type="PANTHER" id="PTHR13475:SF3">
    <property type="entry name" value="NEUGRIN"/>
    <property type="match status" value="1"/>
</dbReference>
<keyword evidence="8" id="KW-1185">Reference proteome</keyword>
<dbReference type="Proteomes" id="UP000286045">
    <property type="component" value="Unassembled WGS sequence"/>
</dbReference>
<dbReference type="EMBL" id="RYZI01000022">
    <property type="protein sequence ID" value="RWA13659.1"/>
    <property type="molecule type" value="Genomic_DNA"/>
</dbReference>
<comment type="caution">
    <text evidence="7">The sequence shown here is derived from an EMBL/GenBank/DDBJ whole genome shotgun (WGS) entry which is preliminary data.</text>
</comment>
<feature type="compositionally biased region" description="Basic and acidic residues" evidence="6">
    <location>
        <begin position="301"/>
        <end position="310"/>
    </location>
</feature>
<comment type="subcellular location">
    <subcellularLocation>
        <location evidence="2">Mitochondrion</location>
    </subcellularLocation>
</comment>
<comment type="function">
    <text evidence="1">Required for respiratory activity and maintenance and expression of the mitochondrial genome.</text>
</comment>
<sequence>MHCACRTKSLKIFVQSITELRITDPTILRSVQLNRLGSPIAFRRASPHHPTRLFSSSTAIYYPTQKWSDNADDEVLASKYGEGQSHAAARTATDTNEQPPLIPSASSNDLTAAKLNGAILDYSPESIDTLAASLDRIALAGQEDTLEERSNIDLDTQYGSRPRPKPPITSSQLKRRKIIKEDKPQPSTEGGRAMRGEEWQIQKKALKEKFPEGWRPRKRLSPDALEGIRALHSQFPEQYPTEVLARNFEVSAEAVRRILKSKWTPTPDEETRRQERWFNRGKNIWSQMAELGKKPPRRWRREGIVREPHWNKKKGPRTEYPYMPRRDEDQPPAESAQRKLSGNLL</sequence>
<gene>
    <name evidence="7" type="ORF">EKO27_g1456</name>
</gene>
<evidence type="ECO:0000256" key="1">
    <source>
        <dbReference type="ARBA" id="ARBA00003548"/>
    </source>
</evidence>
<organism evidence="7 8">
    <name type="scientific">Xylaria grammica</name>
    <dbReference type="NCBI Taxonomy" id="363999"/>
    <lineage>
        <taxon>Eukaryota</taxon>
        <taxon>Fungi</taxon>
        <taxon>Dikarya</taxon>
        <taxon>Ascomycota</taxon>
        <taxon>Pezizomycotina</taxon>
        <taxon>Sordariomycetes</taxon>
        <taxon>Xylariomycetidae</taxon>
        <taxon>Xylariales</taxon>
        <taxon>Xylariaceae</taxon>
        <taxon>Xylaria</taxon>
    </lineage>
</organism>
<dbReference type="InterPro" id="IPR010487">
    <property type="entry name" value="NGRN/Rrg9"/>
</dbReference>
<comment type="similarity">
    <text evidence="3">Belongs to the RRG9 family.</text>
</comment>
<dbReference type="GO" id="GO:0005634">
    <property type="term" value="C:nucleus"/>
    <property type="evidence" value="ECO:0007669"/>
    <property type="project" value="TreeGrafter"/>
</dbReference>